<organism evidence="2 3">
    <name type="scientific">Methanosphaera stadtmanae</name>
    <dbReference type="NCBI Taxonomy" id="2317"/>
    <lineage>
        <taxon>Archaea</taxon>
        <taxon>Methanobacteriati</taxon>
        <taxon>Methanobacteriota</taxon>
        <taxon>Methanomada group</taxon>
        <taxon>Methanobacteria</taxon>
        <taxon>Methanobacteriales</taxon>
        <taxon>Methanobacteriaceae</taxon>
        <taxon>Methanosphaera</taxon>
    </lineage>
</organism>
<dbReference type="GO" id="GO:0022857">
    <property type="term" value="F:transmembrane transporter activity"/>
    <property type="evidence" value="ECO:0007669"/>
    <property type="project" value="InterPro"/>
</dbReference>
<evidence type="ECO:0000313" key="2">
    <source>
        <dbReference type="EMBL" id="RAP02814.1"/>
    </source>
</evidence>
<dbReference type="InterPro" id="IPR009825">
    <property type="entry name" value="ECF_substrate-spec-like"/>
</dbReference>
<keyword evidence="1" id="KW-0812">Transmembrane</keyword>
<evidence type="ECO:0008006" key="4">
    <source>
        <dbReference type="Google" id="ProtNLM"/>
    </source>
</evidence>
<protein>
    <recommendedName>
        <fullName evidence="4">ECF transporter S component</fullName>
    </recommendedName>
</protein>
<dbReference type="AlphaFoldDB" id="A0A328Q1D4"/>
<dbReference type="Proteomes" id="UP000248557">
    <property type="component" value="Unassembled WGS sequence"/>
</dbReference>
<proteinExistence type="predicted"/>
<dbReference type="Gene3D" id="1.10.1760.20">
    <property type="match status" value="1"/>
</dbReference>
<evidence type="ECO:0000313" key="3">
    <source>
        <dbReference type="Proteomes" id="UP000248557"/>
    </source>
</evidence>
<keyword evidence="1" id="KW-1133">Transmembrane helix</keyword>
<keyword evidence="1" id="KW-0472">Membrane</keyword>
<feature type="transmembrane region" description="Helical" evidence="1">
    <location>
        <begin position="34"/>
        <end position="50"/>
    </location>
</feature>
<evidence type="ECO:0000256" key="1">
    <source>
        <dbReference type="SAM" id="Phobius"/>
    </source>
</evidence>
<comment type="caution">
    <text evidence="2">The sequence shown here is derived from an EMBL/GenBank/DDBJ whole genome shotgun (WGS) entry which is preliminary data.</text>
</comment>
<dbReference type="Pfam" id="PF07155">
    <property type="entry name" value="ECF-ribofla_trS"/>
    <property type="match status" value="1"/>
</dbReference>
<accession>A0A328Q1D4</accession>
<feature type="transmembrane region" description="Helical" evidence="1">
    <location>
        <begin position="103"/>
        <end position="119"/>
    </location>
</feature>
<dbReference type="RefSeq" id="WP_112149661.1">
    <property type="nucleotide sequence ID" value="NZ_CATZXA010000001.1"/>
</dbReference>
<gene>
    <name evidence="2" type="ORF">CA615_05525</name>
</gene>
<feature type="transmembrane region" description="Helical" evidence="1">
    <location>
        <begin position="170"/>
        <end position="187"/>
    </location>
</feature>
<name>A0A328Q1D4_9EURY</name>
<dbReference type="EMBL" id="NGJK01000071">
    <property type="protein sequence ID" value="RAP02814.1"/>
    <property type="molecule type" value="Genomic_DNA"/>
</dbReference>
<sequence length="201" mass="22378">MELMNILTLIISLLVAVGFIGVIFRMFEKSKPSVEYIVMLAVLIAIAVVANFIGSILHIDLVFFIVIMAGVVFGKESGFLVGALSIIVFGLISGAGIGTWTPYQMIGFGLLGYTSGLFANKMESLPFRAVFGLLWGFIYGWITNISWFYFVPISVPSIISTYTASIFYDASRGICTLILLVIAYTWFKEIFQRNKEKYQLE</sequence>
<feature type="transmembrane region" description="Helical" evidence="1">
    <location>
        <begin position="79"/>
        <end position="97"/>
    </location>
</feature>
<reference evidence="2 3" key="1">
    <citation type="submission" date="2017-05" db="EMBL/GenBank/DDBJ databases">
        <title>Host range expansion of the Methanosphaera genus to humans and monogastric animals involves recent and extensive reduction in genome content.</title>
        <authorList>
            <person name="Hoedt E.C."/>
            <person name="Volmer J.G."/>
            <person name="Parks D.H."/>
            <person name="Rosewarne C.P."/>
            <person name="Denman S.E."/>
            <person name="Mcsweeney C.S."/>
            <person name="O Cuiv P."/>
            <person name="Hugenholtz P."/>
            <person name="Tyson G.W."/>
            <person name="Morrison M."/>
        </authorList>
    </citation>
    <scope>NUCLEOTIDE SEQUENCE [LARGE SCALE GENOMIC DNA]</scope>
    <source>
        <strain evidence="2 3">PA5</strain>
    </source>
</reference>
<feature type="transmembrane region" description="Helical" evidence="1">
    <location>
        <begin position="6"/>
        <end position="27"/>
    </location>
</feature>
<feature type="transmembrane region" description="Helical" evidence="1">
    <location>
        <begin position="131"/>
        <end position="150"/>
    </location>
</feature>